<dbReference type="RefSeq" id="WP_099515041.1">
    <property type="nucleotide sequence ID" value="NZ_CP016619.1"/>
</dbReference>
<dbReference type="GO" id="GO:0016746">
    <property type="term" value="F:acyltransferase activity"/>
    <property type="evidence" value="ECO:0007669"/>
    <property type="project" value="UniProtKB-KW"/>
</dbReference>
<dbReference type="OrthoDB" id="152799at2"/>
<keyword evidence="2" id="KW-0012">Acyltransferase</keyword>
<dbReference type="KEGG" id="moc:BB934_38300"/>
<name>A0A1B2EVX1_9HYPH</name>
<feature type="domain" description="Phospholipid/glycerol acyltransferase" evidence="1">
    <location>
        <begin position="32"/>
        <end position="151"/>
    </location>
</feature>
<dbReference type="InterPro" id="IPR002123">
    <property type="entry name" value="Plipid/glycerol_acylTrfase"/>
</dbReference>
<evidence type="ECO:0000259" key="1">
    <source>
        <dbReference type="SMART" id="SM00563"/>
    </source>
</evidence>
<reference evidence="2" key="1">
    <citation type="submission" date="2016-07" db="EMBL/GenBank/DDBJ databases">
        <title>Microvirga ossetica sp. nov. a new species of rhizobia isolated from root nodules of the legume species Vicia alpestris Steven originated from North Ossetia region in the Caucasus.</title>
        <authorList>
            <person name="Safronova V.I."/>
            <person name="Kuznetsova I.G."/>
            <person name="Sazanova A.L."/>
            <person name="Belimov A."/>
            <person name="Andronov E."/>
            <person name="Osledkin Y.S."/>
            <person name="Onishchuk O.P."/>
            <person name="Kurchak O.N."/>
            <person name="Shaposhnikov A.I."/>
            <person name="Willems A."/>
            <person name="Tikhonovich I.A."/>
        </authorList>
    </citation>
    <scope>NUCLEOTIDE SEQUENCE [LARGE SCALE GENOMIC DNA]</scope>
    <source>
        <strain evidence="2">V5/3M</strain>
        <plasmid evidence="2">unnamed2</plasmid>
    </source>
</reference>
<geneLocation type="plasmid" evidence="2">
    <name>unnamed2</name>
</geneLocation>
<dbReference type="SUPFAM" id="SSF69593">
    <property type="entry name" value="Glycerol-3-phosphate (1)-acyltransferase"/>
    <property type="match status" value="1"/>
</dbReference>
<dbReference type="Pfam" id="PF01553">
    <property type="entry name" value="Acyltransferase"/>
    <property type="match status" value="1"/>
</dbReference>
<dbReference type="EMBL" id="CP016619">
    <property type="protein sequence ID" value="ANY84108.1"/>
    <property type="molecule type" value="Genomic_DNA"/>
</dbReference>
<gene>
    <name evidence="2" type="ORF">BB934_38300</name>
</gene>
<dbReference type="CDD" id="cd06551">
    <property type="entry name" value="LPLAT"/>
    <property type="match status" value="1"/>
</dbReference>
<keyword evidence="2" id="KW-0808">Transferase</keyword>
<proteinExistence type="predicted"/>
<dbReference type="SMART" id="SM00563">
    <property type="entry name" value="PlsC"/>
    <property type="match status" value="1"/>
</dbReference>
<evidence type="ECO:0000313" key="2">
    <source>
        <dbReference type="EMBL" id="ANY84108.1"/>
    </source>
</evidence>
<sequence length="246" mass="27361">MVSVLRRYFTRHMNALRIASWSLPNAPAQGPVLIYSNHPAWWDAAVYILAADLFLPSYESYAPIDAAMLKQYGIFGRIGAFGVDLESRRGAADFLRIGTEILSVSDRALWVTAQGRFGDVRERPLGLKPGIAHLIERAPGCTVLPLALEYGFWQERGAEAFMAFGEPMRGEDLAALARPTRRHRLEGALTATLDRLSADVQSRDPARFKPVLEGQAGIGGIYDGWRRLAAMLRRRRFDPSHEGHSS</sequence>
<dbReference type="AlphaFoldDB" id="A0A1B2EVX1"/>
<accession>A0A1B2EVX1</accession>
<protein>
    <submittedName>
        <fullName evidence="2">Glycerol acyltransferase</fullName>
    </submittedName>
</protein>
<organism evidence="2">
    <name type="scientific">Microvirga ossetica</name>
    <dbReference type="NCBI Taxonomy" id="1882682"/>
    <lineage>
        <taxon>Bacteria</taxon>
        <taxon>Pseudomonadati</taxon>
        <taxon>Pseudomonadota</taxon>
        <taxon>Alphaproteobacteria</taxon>
        <taxon>Hyphomicrobiales</taxon>
        <taxon>Methylobacteriaceae</taxon>
        <taxon>Microvirga</taxon>
    </lineage>
</organism>
<keyword evidence="2" id="KW-0614">Plasmid</keyword>